<dbReference type="Proteomes" id="UP000805704">
    <property type="component" value="Chromosome 16"/>
</dbReference>
<organism evidence="1 2">
    <name type="scientific">Nibea albiflora</name>
    <name type="common">Yellow drum</name>
    <name type="synonym">Corvina albiflora</name>
    <dbReference type="NCBI Taxonomy" id="240163"/>
    <lineage>
        <taxon>Eukaryota</taxon>
        <taxon>Metazoa</taxon>
        <taxon>Chordata</taxon>
        <taxon>Craniata</taxon>
        <taxon>Vertebrata</taxon>
        <taxon>Euteleostomi</taxon>
        <taxon>Actinopterygii</taxon>
        <taxon>Neopterygii</taxon>
        <taxon>Teleostei</taxon>
        <taxon>Neoteleostei</taxon>
        <taxon>Acanthomorphata</taxon>
        <taxon>Eupercaria</taxon>
        <taxon>Sciaenidae</taxon>
        <taxon>Nibea</taxon>
    </lineage>
</organism>
<evidence type="ECO:0000313" key="1">
    <source>
        <dbReference type="EMBL" id="KAG8009834.1"/>
    </source>
</evidence>
<accession>A0ACB7F6L2</accession>
<dbReference type="EMBL" id="CM024804">
    <property type="protein sequence ID" value="KAG8009834.1"/>
    <property type="molecule type" value="Genomic_DNA"/>
</dbReference>
<evidence type="ECO:0000313" key="2">
    <source>
        <dbReference type="Proteomes" id="UP000805704"/>
    </source>
</evidence>
<proteinExistence type="predicted"/>
<name>A0ACB7F6L2_NIBAL</name>
<gene>
    <name evidence="1" type="ORF">GBF38_013884</name>
</gene>
<protein>
    <submittedName>
        <fullName evidence="1">Uncharacterized protein</fullName>
    </submittedName>
</protein>
<comment type="caution">
    <text evidence="1">The sequence shown here is derived from an EMBL/GenBank/DDBJ whole genome shotgun (WGS) entry which is preliminary data.</text>
</comment>
<keyword evidence="2" id="KW-1185">Reference proteome</keyword>
<reference evidence="1" key="1">
    <citation type="submission" date="2020-04" db="EMBL/GenBank/DDBJ databases">
        <title>A chromosome-scale assembly and high-density genetic map of the yellow drum (Nibea albiflora) genome.</title>
        <authorList>
            <person name="Xu D."/>
            <person name="Zhang W."/>
            <person name="Chen R."/>
            <person name="Tan P."/>
            <person name="Wang L."/>
            <person name="Song H."/>
            <person name="Tian L."/>
            <person name="Zhu Q."/>
            <person name="Wang B."/>
        </authorList>
    </citation>
    <scope>NUCLEOTIDE SEQUENCE</scope>
    <source>
        <strain evidence="1">ZJHYS-2018</strain>
    </source>
</reference>
<sequence length="245" mass="27893">MMQEKLISAVFNYPELYNPTLREYKDATRRCTAWRCVAGQVGISEEEGKRRWRNLRDRYRKERLAEKRRRRGSVPDTKRPWRYMHLLRYLEPYLQDRPSSSHLDTDTSAADNFTGPECDVSLCSSPTSPDDGLLCPTAAPVPSTPGASRSPSPVVSGASQPQLLGDVAGTKKTSHTMLFRNKRSRTELTDFEAQVLSALSVQHDEDYHYALSLAATMRKLPLAKKQKLRCRIEQCVYDVMVGDEH</sequence>